<dbReference type="AlphaFoldDB" id="A0A8K0J8G2"/>
<dbReference type="OrthoDB" id="10608807at2759"/>
<organism evidence="2 3">
    <name type="scientific">Claviceps africana</name>
    <dbReference type="NCBI Taxonomy" id="83212"/>
    <lineage>
        <taxon>Eukaryota</taxon>
        <taxon>Fungi</taxon>
        <taxon>Dikarya</taxon>
        <taxon>Ascomycota</taxon>
        <taxon>Pezizomycotina</taxon>
        <taxon>Sordariomycetes</taxon>
        <taxon>Hypocreomycetidae</taxon>
        <taxon>Hypocreales</taxon>
        <taxon>Clavicipitaceae</taxon>
        <taxon>Claviceps</taxon>
    </lineage>
</organism>
<gene>
    <name evidence="2" type="ORF">E4U42_006376</name>
</gene>
<protein>
    <submittedName>
        <fullName evidence="2">Uncharacterized protein</fullName>
    </submittedName>
</protein>
<name>A0A8K0J8G2_9HYPO</name>
<sequence>MQLPTAALAAVAIFAGQALAGCSNQQPKDFGNQRPCTASGDDWTCADASIKNNAGTFTFTTTETPLALQATCSSPMSGGGFVNQIVTYYCDARSGGTFELGCDGGTLSIVYTHKLN</sequence>
<evidence type="ECO:0000256" key="1">
    <source>
        <dbReference type="SAM" id="SignalP"/>
    </source>
</evidence>
<comment type="caution">
    <text evidence="2">The sequence shown here is derived from an EMBL/GenBank/DDBJ whole genome shotgun (WGS) entry which is preliminary data.</text>
</comment>
<evidence type="ECO:0000313" key="3">
    <source>
        <dbReference type="Proteomes" id="UP000811619"/>
    </source>
</evidence>
<dbReference type="EMBL" id="SRPY01000640">
    <property type="protein sequence ID" value="KAG5919949.1"/>
    <property type="molecule type" value="Genomic_DNA"/>
</dbReference>
<feature type="chain" id="PRO_5035470811" evidence="1">
    <location>
        <begin position="21"/>
        <end position="116"/>
    </location>
</feature>
<reference evidence="2" key="1">
    <citation type="journal article" date="2020" name="bioRxiv">
        <title>Whole genome comparisons of ergot fungi reveals the divergence and evolution of species within the genus Claviceps are the result of varying mechanisms driving genome evolution and host range expansion.</title>
        <authorList>
            <person name="Wyka S.A."/>
            <person name="Mondo S.J."/>
            <person name="Liu M."/>
            <person name="Dettman J."/>
            <person name="Nalam V."/>
            <person name="Broders K.D."/>
        </authorList>
    </citation>
    <scope>NUCLEOTIDE SEQUENCE</scope>
    <source>
        <strain evidence="2">CCC 489</strain>
    </source>
</reference>
<feature type="signal peptide" evidence="1">
    <location>
        <begin position="1"/>
        <end position="20"/>
    </location>
</feature>
<proteinExistence type="predicted"/>
<keyword evidence="1" id="KW-0732">Signal</keyword>
<accession>A0A8K0J8G2</accession>
<keyword evidence="3" id="KW-1185">Reference proteome</keyword>
<dbReference type="Proteomes" id="UP000811619">
    <property type="component" value="Unassembled WGS sequence"/>
</dbReference>
<evidence type="ECO:0000313" key="2">
    <source>
        <dbReference type="EMBL" id="KAG5919949.1"/>
    </source>
</evidence>